<organism evidence="2 3">
    <name type="scientific">Mortierella hygrophila</name>
    <dbReference type="NCBI Taxonomy" id="979708"/>
    <lineage>
        <taxon>Eukaryota</taxon>
        <taxon>Fungi</taxon>
        <taxon>Fungi incertae sedis</taxon>
        <taxon>Mucoromycota</taxon>
        <taxon>Mortierellomycotina</taxon>
        <taxon>Mortierellomycetes</taxon>
        <taxon>Mortierellales</taxon>
        <taxon>Mortierellaceae</taxon>
        <taxon>Mortierella</taxon>
    </lineage>
</organism>
<reference evidence="2" key="1">
    <citation type="journal article" date="2020" name="Fungal Divers.">
        <title>Resolving the Mortierellaceae phylogeny through synthesis of multi-gene phylogenetics and phylogenomics.</title>
        <authorList>
            <person name="Vandepol N."/>
            <person name="Liber J."/>
            <person name="Desiro A."/>
            <person name="Na H."/>
            <person name="Kennedy M."/>
            <person name="Barry K."/>
            <person name="Grigoriev I.V."/>
            <person name="Miller A.N."/>
            <person name="O'Donnell K."/>
            <person name="Stajich J.E."/>
            <person name="Bonito G."/>
        </authorList>
    </citation>
    <scope>NUCLEOTIDE SEQUENCE</scope>
    <source>
        <strain evidence="2">NRRL 2591</strain>
    </source>
</reference>
<name>A0A9P6JVY9_9FUNG</name>
<accession>A0A9P6JVY9</accession>
<feature type="domain" description="Arm-like repeat" evidence="1">
    <location>
        <begin position="3"/>
        <end position="146"/>
    </location>
</feature>
<dbReference type="InterPro" id="IPR056251">
    <property type="entry name" value="Arm_rpt_dom"/>
</dbReference>
<comment type="caution">
    <text evidence="2">The sequence shown here is derived from an EMBL/GenBank/DDBJ whole genome shotgun (WGS) entry which is preliminary data.</text>
</comment>
<gene>
    <name evidence="2" type="ORF">EC957_001028</name>
</gene>
<sequence>MPDPGEIKDALEGLEILYAAGKGAVRMLNNTWVAVKTGEKLAFTVKEGFKFKRIWYPTLRNAEEYIRTGDLVGFKELVTNAPCRHQLNFQLGICQLLGRFAVDIQWDLESRRSTLAFLGDLCQADDVWIRHEGVEQVILDMISVLAVNHGSHFEAPKALQELMQQRNLALTPLTDLRPHPWSDFLSVNPTGHATPTSTLLMA</sequence>
<feature type="non-terminal residue" evidence="2">
    <location>
        <position position="1"/>
    </location>
</feature>
<evidence type="ECO:0000313" key="3">
    <source>
        <dbReference type="Proteomes" id="UP000723463"/>
    </source>
</evidence>
<dbReference type="EMBL" id="JAAAXW010001173">
    <property type="protein sequence ID" value="KAF9535987.1"/>
    <property type="molecule type" value="Genomic_DNA"/>
</dbReference>
<evidence type="ECO:0000259" key="1">
    <source>
        <dbReference type="Pfam" id="PF23948"/>
    </source>
</evidence>
<dbReference type="AlphaFoldDB" id="A0A9P6JVY9"/>
<evidence type="ECO:0000313" key="2">
    <source>
        <dbReference type="EMBL" id="KAF9535987.1"/>
    </source>
</evidence>
<proteinExistence type="predicted"/>
<dbReference type="Proteomes" id="UP000723463">
    <property type="component" value="Unassembled WGS sequence"/>
</dbReference>
<keyword evidence="3" id="KW-1185">Reference proteome</keyword>
<protein>
    <recommendedName>
        <fullName evidence="1">Arm-like repeat domain-containing protein</fullName>
    </recommendedName>
</protein>
<dbReference type="Pfam" id="PF23948">
    <property type="entry name" value="ARM_5"/>
    <property type="match status" value="1"/>
</dbReference>